<evidence type="ECO:0000313" key="3">
    <source>
        <dbReference type="Proteomes" id="UP000198917"/>
    </source>
</evidence>
<sequence>MAYNWDRNERDGRFDELAAGLIFFTIVTLLLASAYLVASFAR</sequence>
<reference evidence="2 3" key="1">
    <citation type="submission" date="2016-10" db="EMBL/GenBank/DDBJ databases">
        <authorList>
            <person name="Varghese N."/>
            <person name="Submissions S."/>
        </authorList>
    </citation>
    <scope>NUCLEOTIDE SEQUENCE [LARGE SCALE GENOMIC DNA]</scope>
    <source>
        <strain evidence="2 3">PDC82</strain>
    </source>
</reference>
<name>A0A7Z7BQV6_9HYPH</name>
<dbReference type="EMBL" id="FNEW01000003">
    <property type="protein sequence ID" value="SDK03616.1"/>
    <property type="molecule type" value="Genomic_DNA"/>
</dbReference>
<keyword evidence="1" id="KW-0812">Transmembrane</keyword>
<gene>
    <name evidence="2" type="ORF">SAMN05428983_3709</name>
</gene>
<proteinExistence type="predicted"/>
<organism evidence="2 3">
    <name type="scientific">Agrobacterium fabrum</name>
    <dbReference type="NCBI Taxonomy" id="1176649"/>
    <lineage>
        <taxon>Bacteria</taxon>
        <taxon>Pseudomonadati</taxon>
        <taxon>Pseudomonadota</taxon>
        <taxon>Alphaproteobacteria</taxon>
        <taxon>Hyphomicrobiales</taxon>
        <taxon>Rhizobiaceae</taxon>
        <taxon>Rhizobium/Agrobacterium group</taxon>
        <taxon>Agrobacterium</taxon>
        <taxon>Agrobacterium tumefaciens complex</taxon>
    </lineage>
</organism>
<dbReference type="AlphaFoldDB" id="A0A7Z7BQV6"/>
<evidence type="ECO:0000313" key="2">
    <source>
        <dbReference type="EMBL" id="SDK03616.1"/>
    </source>
</evidence>
<accession>A0A7Z7BQV6</accession>
<feature type="transmembrane region" description="Helical" evidence="1">
    <location>
        <begin position="17"/>
        <end position="38"/>
    </location>
</feature>
<protein>
    <submittedName>
        <fullName evidence="2">Uncharacterized protein</fullName>
    </submittedName>
</protein>
<dbReference type="Proteomes" id="UP000198917">
    <property type="component" value="Unassembled WGS sequence"/>
</dbReference>
<dbReference type="RefSeq" id="WP_258114809.1">
    <property type="nucleotide sequence ID" value="NZ_CP048559.1"/>
</dbReference>
<evidence type="ECO:0000256" key="1">
    <source>
        <dbReference type="SAM" id="Phobius"/>
    </source>
</evidence>
<keyword evidence="1" id="KW-1133">Transmembrane helix</keyword>
<keyword evidence="1" id="KW-0472">Membrane</keyword>
<comment type="caution">
    <text evidence="2">The sequence shown here is derived from an EMBL/GenBank/DDBJ whole genome shotgun (WGS) entry which is preliminary data.</text>
</comment>